<evidence type="ECO:0000259" key="4">
    <source>
        <dbReference type="PROSITE" id="PS50977"/>
    </source>
</evidence>
<dbReference type="PROSITE" id="PS50977">
    <property type="entry name" value="HTH_TETR_2"/>
    <property type="match status" value="1"/>
</dbReference>
<dbReference type="AlphaFoldDB" id="A0A1H4T4L4"/>
<keyword evidence="1 2" id="KW-0238">DNA-binding</keyword>
<dbReference type="OrthoDB" id="8688418at2"/>
<sequence length="213" mass="23865">MVSRSTSGLSSAKSADGRRQRTQVTRGNIVSACIALQNEGSARPSAQQIAERAGVSIRTLFLHFPEKGQLTQAVLDELTPPESIEPPPAKSVLHGTVEVRVAQFIDMRAQALERMTPHRRASNAMIETSPLLQKHRLRVRKAFRDVVGQWFATELEQVSAEARQKWLVALATLVDWEMWQSLRTYPNRSIPEAKDCLTLLLKAALRQMEAERS</sequence>
<organism evidence="5 6">
    <name type="scientific">Bradyrhizobium erythrophlei</name>
    <dbReference type="NCBI Taxonomy" id="1437360"/>
    <lineage>
        <taxon>Bacteria</taxon>
        <taxon>Pseudomonadati</taxon>
        <taxon>Pseudomonadota</taxon>
        <taxon>Alphaproteobacteria</taxon>
        <taxon>Hyphomicrobiales</taxon>
        <taxon>Nitrobacteraceae</taxon>
        <taxon>Bradyrhizobium</taxon>
    </lineage>
</organism>
<evidence type="ECO:0000313" key="6">
    <source>
        <dbReference type="Proteomes" id="UP000198992"/>
    </source>
</evidence>
<feature type="region of interest" description="Disordered" evidence="3">
    <location>
        <begin position="1"/>
        <end position="24"/>
    </location>
</feature>
<dbReference type="InterPro" id="IPR001647">
    <property type="entry name" value="HTH_TetR"/>
</dbReference>
<accession>A0A1H4T4L4</accession>
<dbReference type="GO" id="GO:0003677">
    <property type="term" value="F:DNA binding"/>
    <property type="evidence" value="ECO:0007669"/>
    <property type="project" value="UniProtKB-UniRule"/>
</dbReference>
<dbReference type="Gene3D" id="1.10.357.10">
    <property type="entry name" value="Tetracycline Repressor, domain 2"/>
    <property type="match status" value="1"/>
</dbReference>
<dbReference type="InterPro" id="IPR009057">
    <property type="entry name" value="Homeodomain-like_sf"/>
</dbReference>
<evidence type="ECO:0000313" key="5">
    <source>
        <dbReference type="EMBL" id="SEC51357.1"/>
    </source>
</evidence>
<evidence type="ECO:0000256" key="3">
    <source>
        <dbReference type="SAM" id="MobiDB-lite"/>
    </source>
</evidence>
<dbReference type="Pfam" id="PF00440">
    <property type="entry name" value="TetR_N"/>
    <property type="match status" value="1"/>
</dbReference>
<feature type="compositionally biased region" description="Polar residues" evidence="3">
    <location>
        <begin position="1"/>
        <end position="13"/>
    </location>
</feature>
<proteinExistence type="predicted"/>
<evidence type="ECO:0000256" key="1">
    <source>
        <dbReference type="ARBA" id="ARBA00023125"/>
    </source>
</evidence>
<name>A0A1H4T4L4_9BRAD</name>
<feature type="domain" description="HTH tetR-type" evidence="4">
    <location>
        <begin position="23"/>
        <end position="82"/>
    </location>
</feature>
<protein>
    <submittedName>
        <fullName evidence="5">Transcriptional regulator, TetR family</fullName>
    </submittedName>
</protein>
<reference evidence="5 6" key="1">
    <citation type="submission" date="2016-10" db="EMBL/GenBank/DDBJ databases">
        <authorList>
            <person name="de Groot N.N."/>
        </authorList>
    </citation>
    <scope>NUCLEOTIDE SEQUENCE [LARGE SCALE GENOMIC DNA]</scope>
    <source>
        <strain evidence="5 6">MT12</strain>
    </source>
</reference>
<evidence type="ECO:0000256" key="2">
    <source>
        <dbReference type="PROSITE-ProRule" id="PRU00335"/>
    </source>
</evidence>
<feature type="DNA-binding region" description="H-T-H motif" evidence="2">
    <location>
        <begin position="45"/>
        <end position="64"/>
    </location>
</feature>
<dbReference type="EMBL" id="FNTH01000001">
    <property type="protein sequence ID" value="SEC51357.1"/>
    <property type="molecule type" value="Genomic_DNA"/>
</dbReference>
<dbReference type="SUPFAM" id="SSF46689">
    <property type="entry name" value="Homeodomain-like"/>
    <property type="match status" value="1"/>
</dbReference>
<gene>
    <name evidence="5" type="ORF">SAMN05444164_2023</name>
</gene>
<dbReference type="Proteomes" id="UP000198992">
    <property type="component" value="Unassembled WGS sequence"/>
</dbReference>
<dbReference type="RefSeq" id="WP_143046636.1">
    <property type="nucleotide sequence ID" value="NZ_FNTH01000001.1"/>
</dbReference>